<dbReference type="Pfam" id="PF00498">
    <property type="entry name" value="FHA"/>
    <property type="match status" value="1"/>
</dbReference>
<feature type="active site" description="Proton acceptor" evidence="6">
    <location>
        <position position="272"/>
    </location>
</feature>
<dbReference type="Gene3D" id="2.60.200.20">
    <property type="match status" value="1"/>
</dbReference>
<dbReference type="InterPro" id="IPR000253">
    <property type="entry name" value="FHA_dom"/>
</dbReference>
<dbReference type="GO" id="GO:0005524">
    <property type="term" value="F:ATP binding"/>
    <property type="evidence" value="ECO:0007669"/>
    <property type="project" value="UniProtKB-UniRule"/>
</dbReference>
<comment type="caution">
    <text evidence="13">The sequence shown here is derived from an EMBL/GenBank/DDBJ whole genome shotgun (WGS) entry which is preliminary data.</text>
</comment>
<organism evidence="13 14">
    <name type="scientific">Anaeramoeba flamelloides</name>
    <dbReference type="NCBI Taxonomy" id="1746091"/>
    <lineage>
        <taxon>Eukaryota</taxon>
        <taxon>Metamonada</taxon>
        <taxon>Anaeramoebidae</taxon>
        <taxon>Anaeramoeba</taxon>
    </lineage>
</organism>
<keyword evidence="1 10" id="KW-0723">Serine/threonine-protein kinase</keyword>
<feature type="cross-link" description="Glycyl lysine isopeptide (Lys-Gly) (interchain with G-Cter in SUMO2)" evidence="8">
    <location>
        <position position="274"/>
    </location>
</feature>
<dbReference type="AlphaFoldDB" id="A0AAV7Y6Q8"/>
<evidence type="ECO:0000256" key="1">
    <source>
        <dbReference type="ARBA" id="ARBA00022527"/>
    </source>
</evidence>
<dbReference type="SMART" id="SM00240">
    <property type="entry name" value="FHA"/>
    <property type="match status" value="1"/>
</dbReference>
<dbReference type="PROSITE" id="PS50006">
    <property type="entry name" value="FHA_DOMAIN"/>
    <property type="match status" value="1"/>
</dbReference>
<dbReference type="FunFam" id="3.30.200.20:FF:000042">
    <property type="entry name" value="Aurora kinase A"/>
    <property type="match status" value="1"/>
</dbReference>
<keyword evidence="5 7" id="KW-0067">ATP-binding</keyword>
<feature type="binding site" evidence="7 9">
    <location>
        <position position="178"/>
    </location>
    <ligand>
        <name>ATP</name>
        <dbReference type="ChEBI" id="CHEBI:30616"/>
    </ligand>
</feature>
<dbReference type="PROSITE" id="PS50011">
    <property type="entry name" value="PROTEIN_KINASE_DOM"/>
    <property type="match status" value="1"/>
</dbReference>
<dbReference type="InterPro" id="IPR000719">
    <property type="entry name" value="Prot_kinase_dom"/>
</dbReference>
<evidence type="ECO:0000259" key="11">
    <source>
        <dbReference type="PROSITE" id="PS50006"/>
    </source>
</evidence>
<evidence type="ECO:0000256" key="3">
    <source>
        <dbReference type="ARBA" id="ARBA00022741"/>
    </source>
</evidence>
<evidence type="ECO:0000313" key="14">
    <source>
        <dbReference type="Proteomes" id="UP001146793"/>
    </source>
</evidence>
<comment type="similarity">
    <text evidence="10">Belongs to the protein kinase superfamily.</text>
</comment>
<evidence type="ECO:0000256" key="10">
    <source>
        <dbReference type="RuleBase" id="RU000304"/>
    </source>
</evidence>
<keyword evidence="4 13" id="KW-0418">Kinase</keyword>
<dbReference type="Proteomes" id="UP001146793">
    <property type="component" value="Unassembled WGS sequence"/>
</dbReference>
<feature type="domain" description="Protein kinase" evidence="12">
    <location>
        <begin position="149"/>
        <end position="409"/>
    </location>
</feature>
<proteinExistence type="inferred from homology"/>
<dbReference type="InterPro" id="IPR030616">
    <property type="entry name" value="Aur-like"/>
</dbReference>
<dbReference type="EMBL" id="JANTQA010000076">
    <property type="protein sequence ID" value="KAJ3423497.1"/>
    <property type="molecule type" value="Genomic_DNA"/>
</dbReference>
<dbReference type="Gene3D" id="1.10.510.10">
    <property type="entry name" value="Transferase(Phosphotransferase) domain 1"/>
    <property type="match status" value="1"/>
</dbReference>
<dbReference type="InterPro" id="IPR017441">
    <property type="entry name" value="Protein_kinase_ATP_BS"/>
</dbReference>
<dbReference type="GO" id="GO:0004674">
    <property type="term" value="F:protein serine/threonine kinase activity"/>
    <property type="evidence" value="ECO:0007669"/>
    <property type="project" value="UniProtKB-KW"/>
</dbReference>
<name>A0AAV7Y6Q8_9EUKA</name>
<gene>
    <name evidence="13" type="ORF">M0812_30027</name>
</gene>
<dbReference type="InterPro" id="IPR008271">
    <property type="entry name" value="Ser/Thr_kinase_AS"/>
</dbReference>
<evidence type="ECO:0000256" key="9">
    <source>
        <dbReference type="PROSITE-ProRule" id="PRU10141"/>
    </source>
</evidence>
<keyword evidence="2" id="KW-0808">Transferase</keyword>
<dbReference type="SUPFAM" id="SSF56112">
    <property type="entry name" value="Protein kinase-like (PK-like)"/>
    <property type="match status" value="1"/>
</dbReference>
<reference evidence="13" key="1">
    <citation type="submission" date="2022-08" db="EMBL/GenBank/DDBJ databases">
        <title>Novel sulphate-reducing endosymbionts in the free-living metamonad Anaeramoeba.</title>
        <authorList>
            <person name="Jerlstrom-Hultqvist J."/>
            <person name="Cepicka I."/>
            <person name="Gallot-Lavallee L."/>
            <person name="Salas-Leiva D."/>
            <person name="Curtis B.A."/>
            <person name="Zahonova K."/>
            <person name="Pipaliya S."/>
            <person name="Dacks J."/>
            <person name="Roger A.J."/>
        </authorList>
    </citation>
    <scope>NUCLEOTIDE SEQUENCE</scope>
    <source>
        <strain evidence="13">Busselton2</strain>
    </source>
</reference>
<dbReference type="PROSITE" id="PS00108">
    <property type="entry name" value="PROTEIN_KINASE_ST"/>
    <property type="match status" value="1"/>
</dbReference>
<evidence type="ECO:0000313" key="13">
    <source>
        <dbReference type="EMBL" id="KAJ3423497.1"/>
    </source>
</evidence>
<accession>A0AAV7Y6Q8</accession>
<dbReference type="SMART" id="SM00220">
    <property type="entry name" value="S_TKc"/>
    <property type="match status" value="1"/>
</dbReference>
<evidence type="ECO:0000256" key="4">
    <source>
        <dbReference type="ARBA" id="ARBA00022777"/>
    </source>
</evidence>
<evidence type="ECO:0000259" key="12">
    <source>
        <dbReference type="PROSITE" id="PS50011"/>
    </source>
</evidence>
<dbReference type="SUPFAM" id="SSF49879">
    <property type="entry name" value="SMAD/FHA domain"/>
    <property type="match status" value="1"/>
</dbReference>
<protein>
    <submittedName>
        <fullName evidence="13">Serine/threonine-protein kinase fhke-related</fullName>
    </submittedName>
</protein>
<feature type="binding site" evidence="7">
    <location>
        <begin position="276"/>
        <end position="277"/>
    </location>
    <ligand>
        <name>ATP</name>
        <dbReference type="ChEBI" id="CHEBI:30616"/>
    </ligand>
</feature>
<dbReference type="Pfam" id="PF00069">
    <property type="entry name" value="Pkinase"/>
    <property type="match status" value="1"/>
</dbReference>
<evidence type="ECO:0000256" key="6">
    <source>
        <dbReference type="PIRSR" id="PIRSR630616-1"/>
    </source>
</evidence>
<dbReference type="InterPro" id="IPR008984">
    <property type="entry name" value="SMAD_FHA_dom_sf"/>
</dbReference>
<keyword evidence="3 7" id="KW-0547">Nucleotide-binding</keyword>
<dbReference type="PANTHER" id="PTHR24350">
    <property type="entry name" value="SERINE/THREONINE-PROTEIN KINASE IAL-RELATED"/>
    <property type="match status" value="1"/>
</dbReference>
<evidence type="ECO:0000256" key="2">
    <source>
        <dbReference type="ARBA" id="ARBA00022679"/>
    </source>
</evidence>
<feature type="binding site" evidence="7">
    <location>
        <position position="293"/>
    </location>
    <ligand>
        <name>ATP</name>
        <dbReference type="ChEBI" id="CHEBI:30616"/>
    </ligand>
</feature>
<evidence type="ECO:0000256" key="7">
    <source>
        <dbReference type="PIRSR" id="PIRSR630616-2"/>
    </source>
</evidence>
<evidence type="ECO:0000256" key="8">
    <source>
        <dbReference type="PIRSR" id="PIRSR630616-3"/>
    </source>
</evidence>
<sequence length="458" mass="52446">MTLDLNQQNYNEENENKEILGTLISLNSNSSHLLIQKDETTIGRTSGVDFHFKDPRISGLHCKIIRNKNTNEFVILDSSTNGTYVNEERIGKGNTMLITSGDELVIATEYRGNKTLDPIKFIFQNHCFVETKQNQIISEIDESEIGKLFEINEILGKGTFGIVYLATHIETEKQVALKVIHKKKLAQFGENQDFKKEIEYLTSLNHPYLIEVYEVYETEQYIIICLEVIIGGNLAELLEQNERIDEDSAKMIFYQILTAVNYLHLQGIVHKDLKPENILIKDQTNPLHTKITDFGLSRMLHSQTMLRTLCGTPVYLAPEVMSTGLFGYESAVDMWSLGIILYQLLSGTLPIHINTDLITIFDQINNFSIHFDKSWIGISEEAKDLVVGLLEMDPKKRFTAKDALNHIWIANTEFEDPIVENNPFQNQQTLDLNDNDFNPLTSQRTINQDYNNKKGGYW</sequence>
<feature type="domain" description="FHA" evidence="11">
    <location>
        <begin position="40"/>
        <end position="90"/>
    </location>
</feature>
<dbReference type="CDD" id="cd05117">
    <property type="entry name" value="STKc_CAMK"/>
    <property type="match status" value="1"/>
</dbReference>
<dbReference type="PROSITE" id="PS00107">
    <property type="entry name" value="PROTEIN_KINASE_ATP"/>
    <property type="match status" value="1"/>
</dbReference>
<dbReference type="FunFam" id="1.10.510.10:FF:000571">
    <property type="entry name" value="Maternal embryonic leucine zipper kinase"/>
    <property type="match status" value="1"/>
</dbReference>
<evidence type="ECO:0000256" key="5">
    <source>
        <dbReference type="ARBA" id="ARBA00022840"/>
    </source>
</evidence>
<dbReference type="InterPro" id="IPR011009">
    <property type="entry name" value="Kinase-like_dom_sf"/>
</dbReference>